<evidence type="ECO:0000256" key="2">
    <source>
        <dbReference type="ARBA" id="ARBA00023004"/>
    </source>
</evidence>
<dbReference type="Gene3D" id="3.30.70.20">
    <property type="match status" value="1"/>
</dbReference>
<organism evidence="5 6">
    <name type="scientific">Selenihalanaerobacter shriftii</name>
    <dbReference type="NCBI Taxonomy" id="142842"/>
    <lineage>
        <taxon>Bacteria</taxon>
        <taxon>Bacillati</taxon>
        <taxon>Bacillota</taxon>
        <taxon>Clostridia</taxon>
        <taxon>Halanaerobiales</taxon>
        <taxon>Halobacteroidaceae</taxon>
        <taxon>Selenihalanaerobacter</taxon>
    </lineage>
</organism>
<reference evidence="6" key="1">
    <citation type="submission" date="2017-02" db="EMBL/GenBank/DDBJ databases">
        <authorList>
            <person name="Varghese N."/>
            <person name="Submissions S."/>
        </authorList>
    </citation>
    <scope>NUCLEOTIDE SEQUENCE [LARGE SCALE GENOMIC DNA]</scope>
    <source>
        <strain evidence="6">ATCC BAA-73</strain>
    </source>
</reference>
<dbReference type="EMBL" id="FUWM01000047">
    <property type="protein sequence ID" value="SKA12466.1"/>
    <property type="molecule type" value="Genomic_DNA"/>
</dbReference>
<dbReference type="InterPro" id="IPR017896">
    <property type="entry name" value="4Fe4S_Fe-S-bd"/>
</dbReference>
<gene>
    <name evidence="5" type="ORF">SAMN02745118_02857</name>
</gene>
<accession>A0A1T4R9G8</accession>
<dbReference type="STRING" id="142842.SAMN02745118_02857"/>
<keyword evidence="1" id="KW-0479">Metal-binding</keyword>
<dbReference type="GO" id="GO:0046872">
    <property type="term" value="F:metal ion binding"/>
    <property type="evidence" value="ECO:0007669"/>
    <property type="project" value="UniProtKB-KW"/>
</dbReference>
<dbReference type="Proteomes" id="UP000190625">
    <property type="component" value="Unassembled WGS sequence"/>
</dbReference>
<dbReference type="PANTHER" id="PTHR43122:SF2">
    <property type="entry name" value="FERREDOXIN SUBUNIT OF PYRUVATE:FLAVODOXIN OXIDOREDUCTASE"/>
    <property type="match status" value="1"/>
</dbReference>
<keyword evidence="3" id="KW-0411">Iron-sulfur</keyword>
<dbReference type="Pfam" id="PF13237">
    <property type="entry name" value="Fer4_10"/>
    <property type="match status" value="1"/>
</dbReference>
<feature type="domain" description="4Fe-4S ferredoxin-type" evidence="4">
    <location>
        <begin position="39"/>
        <end position="67"/>
    </location>
</feature>
<dbReference type="RefSeq" id="WP_078811215.1">
    <property type="nucleotide sequence ID" value="NZ_FUWM01000047.1"/>
</dbReference>
<evidence type="ECO:0000313" key="5">
    <source>
        <dbReference type="EMBL" id="SKA12466.1"/>
    </source>
</evidence>
<protein>
    <submittedName>
        <fullName evidence="5">2-oxoglutarate ferredoxin oxidoreductase, delta subunit</fullName>
    </submittedName>
</protein>
<keyword evidence="2" id="KW-0408">Iron</keyword>
<evidence type="ECO:0000256" key="1">
    <source>
        <dbReference type="ARBA" id="ARBA00022723"/>
    </source>
</evidence>
<name>A0A1T4R9G8_9FIRM</name>
<dbReference type="GO" id="GO:0051536">
    <property type="term" value="F:iron-sulfur cluster binding"/>
    <property type="evidence" value="ECO:0007669"/>
    <property type="project" value="UniProtKB-KW"/>
</dbReference>
<keyword evidence="6" id="KW-1185">Reference proteome</keyword>
<evidence type="ECO:0000313" key="6">
    <source>
        <dbReference type="Proteomes" id="UP000190625"/>
    </source>
</evidence>
<dbReference type="PROSITE" id="PS51379">
    <property type="entry name" value="4FE4S_FER_2"/>
    <property type="match status" value="2"/>
</dbReference>
<dbReference type="SUPFAM" id="SSF54862">
    <property type="entry name" value="4Fe-4S ferredoxins"/>
    <property type="match status" value="1"/>
</dbReference>
<dbReference type="OrthoDB" id="9804603at2"/>
<dbReference type="InterPro" id="IPR017900">
    <property type="entry name" value="4Fe4S_Fe_S_CS"/>
</dbReference>
<sequence length="67" mass="7285">MAEVKFSQDRCKGCELCTTVCPKDIVVMADEINIKGFHPAAVTDVDECIACGFCANICPDVVIEVFK</sequence>
<proteinExistence type="predicted"/>
<dbReference type="AlphaFoldDB" id="A0A1T4R9G8"/>
<feature type="domain" description="4Fe-4S ferredoxin-type" evidence="4">
    <location>
        <begin position="2"/>
        <end position="31"/>
    </location>
</feature>
<dbReference type="PROSITE" id="PS00198">
    <property type="entry name" value="4FE4S_FER_1"/>
    <property type="match status" value="1"/>
</dbReference>
<evidence type="ECO:0000256" key="3">
    <source>
        <dbReference type="ARBA" id="ARBA00023014"/>
    </source>
</evidence>
<evidence type="ECO:0000259" key="4">
    <source>
        <dbReference type="PROSITE" id="PS51379"/>
    </source>
</evidence>
<dbReference type="PANTHER" id="PTHR43122">
    <property type="entry name" value="FERREDOXIN SUBUNIT OF PYRUVATE:FLAVODOXIN OXIDOREDUCTASE-RELATED"/>
    <property type="match status" value="1"/>
</dbReference>